<dbReference type="PANTHER" id="PTHR43142">
    <property type="entry name" value="CARBOXYLIC ESTER HYDROLASE"/>
    <property type="match status" value="1"/>
</dbReference>
<protein>
    <recommendedName>
        <fullName evidence="3">Carboxylic ester hydrolase</fullName>
        <ecNumber evidence="3">3.1.1.-</ecNumber>
    </recommendedName>
</protein>
<evidence type="ECO:0000256" key="2">
    <source>
        <dbReference type="ARBA" id="ARBA00022801"/>
    </source>
</evidence>
<keyword evidence="6" id="KW-1185">Reference proteome</keyword>
<sequence length="565" mass="63496">MKEQYSTTPHTFNAGPLGFFRGLTVSKSGAGESSQILRYYGGVPYAQPPTGPLRFRRPQPLPPCYRHGTATSPGDFTSVPGTKVCPQPAWLGKSPPAKHVSEDCLQLNIWVPAKARKDEKAWPVLFYIHGGFLQWGDANMSPQGLAPLLDAESGSAFEAIIVQPAYRLNLFGFLASKELQNESTEDSVGNLGFWDQRAALEWTCRNISLFGGDQDNITVAGYSAGSHSTFQQLAHDLYFVPDNRAIIKRAIMWSNSPGVQAKNLEEQQLQFDELLSALHIPLSLPSSEKLSRLRSIPASKLVKVQSRLSISEFRSTTDDAFISASTIAHINSGDFARRMRRRGIRLFNGECAEEHNLYRAWRTPTTDSYAAIYTRLCADYPRAAVDKLLYHYCGNTDPADPPAGYKTWIDFWGYMYATMQVHSLERGFHAAITSPADGLRPGKDLFRYRFEWRAKCVDAFLPPEWGVTHATDMAIWFWGLDYSKGLEREEKRALKIWNRDFAAFVRGEEMQGWDTVQGDVKKVRRLKANGESDIWFDNAWVEGVKVWEVINGKVSSITGGERARL</sequence>
<dbReference type="Proteomes" id="UP000799441">
    <property type="component" value="Unassembled WGS sequence"/>
</dbReference>
<dbReference type="PANTHER" id="PTHR43142:SF4">
    <property type="entry name" value="CARBOXYLIC ESTER HYDROLASE"/>
    <property type="match status" value="1"/>
</dbReference>
<dbReference type="SUPFAM" id="SSF53474">
    <property type="entry name" value="alpha/beta-Hydrolases"/>
    <property type="match status" value="1"/>
</dbReference>
<dbReference type="OrthoDB" id="6846267at2759"/>
<dbReference type="AlphaFoldDB" id="A0A9P4Q252"/>
<comment type="caution">
    <text evidence="5">The sequence shown here is derived from an EMBL/GenBank/DDBJ whole genome shotgun (WGS) entry which is preliminary data.</text>
</comment>
<evidence type="ECO:0000313" key="6">
    <source>
        <dbReference type="Proteomes" id="UP000799441"/>
    </source>
</evidence>
<dbReference type="InterPro" id="IPR019826">
    <property type="entry name" value="Carboxylesterase_B_AS"/>
</dbReference>
<dbReference type="EC" id="3.1.1.-" evidence="3"/>
<dbReference type="EMBL" id="MU003814">
    <property type="protein sequence ID" value="KAF2719192.1"/>
    <property type="molecule type" value="Genomic_DNA"/>
</dbReference>
<dbReference type="PROSITE" id="PS00122">
    <property type="entry name" value="CARBOXYLESTERASE_B_1"/>
    <property type="match status" value="1"/>
</dbReference>
<evidence type="ECO:0000256" key="1">
    <source>
        <dbReference type="ARBA" id="ARBA00005964"/>
    </source>
</evidence>
<organism evidence="5 6">
    <name type="scientific">Polychaeton citri CBS 116435</name>
    <dbReference type="NCBI Taxonomy" id="1314669"/>
    <lineage>
        <taxon>Eukaryota</taxon>
        <taxon>Fungi</taxon>
        <taxon>Dikarya</taxon>
        <taxon>Ascomycota</taxon>
        <taxon>Pezizomycotina</taxon>
        <taxon>Dothideomycetes</taxon>
        <taxon>Dothideomycetidae</taxon>
        <taxon>Capnodiales</taxon>
        <taxon>Capnodiaceae</taxon>
        <taxon>Polychaeton</taxon>
    </lineage>
</organism>
<evidence type="ECO:0000256" key="3">
    <source>
        <dbReference type="RuleBase" id="RU361235"/>
    </source>
</evidence>
<keyword evidence="2 3" id="KW-0378">Hydrolase</keyword>
<comment type="similarity">
    <text evidence="1 3">Belongs to the type-B carboxylesterase/lipase family.</text>
</comment>
<dbReference type="Gene3D" id="3.40.50.1820">
    <property type="entry name" value="alpha/beta hydrolase"/>
    <property type="match status" value="1"/>
</dbReference>
<feature type="domain" description="Carboxylesterase type B" evidence="4">
    <location>
        <begin position="18"/>
        <end position="525"/>
    </location>
</feature>
<proteinExistence type="inferred from homology"/>
<name>A0A9P4Q252_9PEZI</name>
<dbReference type="Pfam" id="PF00135">
    <property type="entry name" value="COesterase"/>
    <property type="match status" value="1"/>
</dbReference>
<dbReference type="InterPro" id="IPR029058">
    <property type="entry name" value="AB_hydrolase_fold"/>
</dbReference>
<dbReference type="GO" id="GO:0016787">
    <property type="term" value="F:hydrolase activity"/>
    <property type="evidence" value="ECO:0007669"/>
    <property type="project" value="UniProtKB-KW"/>
</dbReference>
<evidence type="ECO:0000259" key="4">
    <source>
        <dbReference type="Pfam" id="PF00135"/>
    </source>
</evidence>
<evidence type="ECO:0000313" key="5">
    <source>
        <dbReference type="EMBL" id="KAF2719192.1"/>
    </source>
</evidence>
<accession>A0A9P4Q252</accession>
<dbReference type="InterPro" id="IPR002018">
    <property type="entry name" value="CarbesteraseB"/>
</dbReference>
<gene>
    <name evidence="5" type="ORF">K431DRAFT_273127</name>
</gene>
<reference evidence="5" key="1">
    <citation type="journal article" date="2020" name="Stud. Mycol.">
        <title>101 Dothideomycetes genomes: a test case for predicting lifestyles and emergence of pathogens.</title>
        <authorList>
            <person name="Haridas S."/>
            <person name="Albert R."/>
            <person name="Binder M."/>
            <person name="Bloem J."/>
            <person name="Labutti K."/>
            <person name="Salamov A."/>
            <person name="Andreopoulos B."/>
            <person name="Baker S."/>
            <person name="Barry K."/>
            <person name="Bills G."/>
            <person name="Bluhm B."/>
            <person name="Cannon C."/>
            <person name="Castanera R."/>
            <person name="Culley D."/>
            <person name="Daum C."/>
            <person name="Ezra D."/>
            <person name="Gonzalez J."/>
            <person name="Henrissat B."/>
            <person name="Kuo A."/>
            <person name="Liang C."/>
            <person name="Lipzen A."/>
            <person name="Lutzoni F."/>
            <person name="Magnuson J."/>
            <person name="Mondo S."/>
            <person name="Nolan M."/>
            <person name="Ohm R."/>
            <person name="Pangilinan J."/>
            <person name="Park H.-J."/>
            <person name="Ramirez L."/>
            <person name="Alfaro M."/>
            <person name="Sun H."/>
            <person name="Tritt A."/>
            <person name="Yoshinaga Y."/>
            <person name="Zwiers L.-H."/>
            <person name="Turgeon B."/>
            <person name="Goodwin S."/>
            <person name="Spatafora J."/>
            <person name="Crous P."/>
            <person name="Grigoriev I."/>
        </authorList>
    </citation>
    <scope>NUCLEOTIDE SEQUENCE</scope>
    <source>
        <strain evidence="5">CBS 116435</strain>
    </source>
</reference>